<feature type="transmembrane region" description="Helical" evidence="1">
    <location>
        <begin position="36"/>
        <end position="56"/>
    </location>
</feature>
<dbReference type="RefSeq" id="WP_386742990.1">
    <property type="nucleotide sequence ID" value="NZ_JBHRYA010000003.1"/>
</dbReference>
<keyword evidence="1" id="KW-0812">Transmembrane</keyword>
<organism evidence="2 3">
    <name type="scientific">Luteimonas soli</name>
    <dbReference type="NCBI Taxonomy" id="1648966"/>
    <lineage>
        <taxon>Bacteria</taxon>
        <taxon>Pseudomonadati</taxon>
        <taxon>Pseudomonadota</taxon>
        <taxon>Gammaproteobacteria</taxon>
        <taxon>Lysobacterales</taxon>
        <taxon>Lysobacteraceae</taxon>
        <taxon>Luteimonas</taxon>
    </lineage>
</organism>
<reference evidence="3" key="1">
    <citation type="journal article" date="2019" name="Int. J. Syst. Evol. Microbiol.">
        <title>The Global Catalogue of Microorganisms (GCM) 10K type strain sequencing project: providing services to taxonomists for standard genome sequencing and annotation.</title>
        <authorList>
            <consortium name="The Broad Institute Genomics Platform"/>
            <consortium name="The Broad Institute Genome Sequencing Center for Infectious Disease"/>
            <person name="Wu L."/>
            <person name="Ma J."/>
        </authorList>
    </citation>
    <scope>NUCLEOTIDE SEQUENCE [LARGE SCALE GENOMIC DNA]</scope>
    <source>
        <strain evidence="3">KCTC 42441</strain>
    </source>
</reference>
<comment type="caution">
    <text evidence="2">The sequence shown here is derived from an EMBL/GenBank/DDBJ whole genome shotgun (WGS) entry which is preliminary data.</text>
</comment>
<feature type="transmembrane region" description="Helical" evidence="1">
    <location>
        <begin position="63"/>
        <end position="82"/>
    </location>
</feature>
<keyword evidence="3" id="KW-1185">Reference proteome</keyword>
<name>A0ABV7XJ40_9GAMM</name>
<proteinExistence type="predicted"/>
<accession>A0ABV7XJ40</accession>
<keyword evidence="1" id="KW-0472">Membrane</keyword>
<feature type="transmembrane region" description="Helical" evidence="1">
    <location>
        <begin position="88"/>
        <end position="109"/>
    </location>
</feature>
<evidence type="ECO:0000313" key="2">
    <source>
        <dbReference type="EMBL" id="MFC3715896.1"/>
    </source>
</evidence>
<dbReference type="Proteomes" id="UP001595705">
    <property type="component" value="Unassembled WGS sequence"/>
</dbReference>
<gene>
    <name evidence="2" type="ORF">ACFONC_07015</name>
</gene>
<evidence type="ECO:0000313" key="3">
    <source>
        <dbReference type="Proteomes" id="UP001595705"/>
    </source>
</evidence>
<protein>
    <submittedName>
        <fullName evidence="2">Uncharacterized protein</fullName>
    </submittedName>
</protein>
<evidence type="ECO:0000256" key="1">
    <source>
        <dbReference type="SAM" id="Phobius"/>
    </source>
</evidence>
<keyword evidence="1" id="KW-1133">Transmembrane helix</keyword>
<dbReference type="EMBL" id="JBHRYA010000003">
    <property type="protein sequence ID" value="MFC3715896.1"/>
    <property type="molecule type" value="Genomic_DNA"/>
</dbReference>
<sequence length="118" mass="12969">MERDPDRRAYAFAVGGGALLWLAAMAASGKREAWDSGLYWVGAYPLSILLAAWLGYEFPRMAWRWGLAIMLAQAVTLAVTALDFSMLPFGLIVFSILALPLIGAAVLTARLTRRHESR</sequence>